<evidence type="ECO:0000313" key="2">
    <source>
        <dbReference type="EMBL" id="MCU7548939.1"/>
    </source>
</evidence>
<evidence type="ECO:0000256" key="1">
    <source>
        <dbReference type="SAM" id="Phobius"/>
    </source>
</evidence>
<feature type="transmembrane region" description="Helical" evidence="1">
    <location>
        <begin position="92"/>
        <end position="111"/>
    </location>
</feature>
<keyword evidence="1" id="KW-0472">Membrane</keyword>
<dbReference type="Proteomes" id="UP001155483">
    <property type="component" value="Unassembled WGS sequence"/>
</dbReference>
<reference evidence="2" key="2">
    <citation type="submission" date="2023-04" db="EMBL/GenBank/DDBJ databases">
        <title>Paracnuella aquatica gen. nov., sp. nov., a member of the family Chitinophagaceae isolated from a hot spring.</title>
        <authorList>
            <person name="Wang C."/>
        </authorList>
    </citation>
    <scope>NUCLEOTIDE SEQUENCE</scope>
    <source>
        <strain evidence="2">LB-8</strain>
    </source>
</reference>
<protein>
    <submittedName>
        <fullName evidence="2">Uncharacterized protein</fullName>
    </submittedName>
</protein>
<name>A0A9X2XNR7_9BACT</name>
<keyword evidence="1" id="KW-0812">Transmembrane</keyword>
<organism evidence="2 3">
    <name type="scientific">Paraflavisolibacter caeni</name>
    <dbReference type="NCBI Taxonomy" id="2982496"/>
    <lineage>
        <taxon>Bacteria</taxon>
        <taxon>Pseudomonadati</taxon>
        <taxon>Bacteroidota</taxon>
        <taxon>Chitinophagia</taxon>
        <taxon>Chitinophagales</taxon>
        <taxon>Chitinophagaceae</taxon>
        <taxon>Paraflavisolibacter</taxon>
    </lineage>
</organism>
<keyword evidence="3" id="KW-1185">Reference proteome</keyword>
<sequence length="380" mass="43608">MIRYIFAALMILHGLIHLMGFTKAFKYNETSGITGNISKPAGLLWLLSCFLFITSAFVFLLDKGSWWILAAMALLLSQILVVIYWHDAKAGTVANIIIFLVALVSWAKWDFNKKVQQEIRQVMQQEDRALRQIDHFKKNIVTEDMIKNLPTPVQRWLRNSGIMGREMIHSVHLKQKGWMRMAPDKKNWIEATSEQYFTTDKPAFIWHVKMQMMPLVSVSGRDKFVDGKGQMLIKAFSLVNIVNDEDEKIDQGTLQRYLAEICWFPSAALSPYIIWQPIDDSTATAIMTYHGTKGSVTFYFNKLGDMVSCKADRFKGSGPGATLEKWVVNSTGFAVMNGIRMPVKSEATWQLAEGDFTWYKLEITDIEYNIIENKQKIRHN</sequence>
<dbReference type="InterPro" id="IPR046674">
    <property type="entry name" value="DUF6544"/>
</dbReference>
<dbReference type="AlphaFoldDB" id="A0A9X2XNR7"/>
<dbReference type="EMBL" id="JAOTIF010000003">
    <property type="protein sequence ID" value="MCU7548939.1"/>
    <property type="molecule type" value="Genomic_DNA"/>
</dbReference>
<evidence type="ECO:0000313" key="3">
    <source>
        <dbReference type="Proteomes" id="UP001155483"/>
    </source>
</evidence>
<feature type="transmembrane region" description="Helical" evidence="1">
    <location>
        <begin position="66"/>
        <end position="86"/>
    </location>
</feature>
<comment type="caution">
    <text evidence="2">The sequence shown here is derived from an EMBL/GenBank/DDBJ whole genome shotgun (WGS) entry which is preliminary data.</text>
</comment>
<keyword evidence="1" id="KW-1133">Transmembrane helix</keyword>
<accession>A0A9X2XNR7</accession>
<dbReference type="RefSeq" id="WP_279296383.1">
    <property type="nucleotide sequence ID" value="NZ_JAOTIF010000003.1"/>
</dbReference>
<dbReference type="Pfam" id="PF20181">
    <property type="entry name" value="DUF6544"/>
    <property type="match status" value="1"/>
</dbReference>
<reference evidence="2" key="1">
    <citation type="submission" date="2022-09" db="EMBL/GenBank/DDBJ databases">
        <authorList>
            <person name="Yuan C."/>
            <person name="Ke Z."/>
        </authorList>
    </citation>
    <scope>NUCLEOTIDE SEQUENCE</scope>
    <source>
        <strain evidence="2">LB-8</strain>
    </source>
</reference>
<gene>
    <name evidence="2" type="ORF">OCK74_07415</name>
</gene>
<feature type="transmembrane region" description="Helical" evidence="1">
    <location>
        <begin position="40"/>
        <end position="61"/>
    </location>
</feature>
<proteinExistence type="predicted"/>